<dbReference type="EMBL" id="QRHL01000006">
    <property type="protein sequence ID" value="RHF72999.1"/>
    <property type="molecule type" value="Genomic_DNA"/>
</dbReference>
<keyword evidence="1 6" id="KW-0597">Phosphoprotein</keyword>
<dbReference type="InterPro" id="IPR011990">
    <property type="entry name" value="TPR-like_helical_dom_sf"/>
</dbReference>
<feature type="modified residue" description="4-aspartylphosphate" evidence="6">
    <location>
        <position position="56"/>
    </location>
</feature>
<dbReference type="InterPro" id="IPR019734">
    <property type="entry name" value="TPR_rpt"/>
</dbReference>
<reference evidence="9 10" key="1">
    <citation type="submission" date="2018-08" db="EMBL/GenBank/DDBJ databases">
        <title>A genome reference for cultivated species of the human gut microbiota.</title>
        <authorList>
            <person name="Zou Y."/>
            <person name="Xue W."/>
            <person name="Luo G."/>
        </authorList>
    </citation>
    <scope>NUCLEOTIDE SEQUENCE [LARGE SCALE GENOMIC DNA]</scope>
    <source>
        <strain evidence="9 10">AM25-1</strain>
    </source>
</reference>
<evidence type="ECO:0000256" key="5">
    <source>
        <dbReference type="ARBA" id="ARBA00023163"/>
    </source>
</evidence>
<dbReference type="SUPFAM" id="SSF52172">
    <property type="entry name" value="CheY-like"/>
    <property type="match status" value="1"/>
</dbReference>
<dbReference type="FunFam" id="3.40.50.2300:FF:000018">
    <property type="entry name" value="DNA-binding transcriptional regulator NtrC"/>
    <property type="match status" value="1"/>
</dbReference>
<dbReference type="AlphaFoldDB" id="A0A414PWM5"/>
<dbReference type="GO" id="GO:0000160">
    <property type="term" value="P:phosphorelay signal transduction system"/>
    <property type="evidence" value="ECO:0007669"/>
    <property type="project" value="InterPro"/>
</dbReference>
<dbReference type="SMART" id="SM00028">
    <property type="entry name" value="TPR"/>
    <property type="match status" value="2"/>
</dbReference>
<dbReference type="Gene3D" id="3.40.50.2300">
    <property type="match status" value="1"/>
</dbReference>
<keyword evidence="3 7" id="KW-0802">TPR repeat</keyword>
<evidence type="ECO:0000256" key="7">
    <source>
        <dbReference type="PROSITE-ProRule" id="PRU00339"/>
    </source>
</evidence>
<evidence type="ECO:0000259" key="8">
    <source>
        <dbReference type="PROSITE" id="PS50110"/>
    </source>
</evidence>
<feature type="repeat" description="TPR" evidence="7">
    <location>
        <begin position="168"/>
        <end position="201"/>
    </location>
</feature>
<gene>
    <name evidence="9" type="ORF">DW663_05610</name>
</gene>
<dbReference type="Proteomes" id="UP000284676">
    <property type="component" value="Unassembled WGS sequence"/>
</dbReference>
<dbReference type="PANTHER" id="PTHR44591">
    <property type="entry name" value="STRESS RESPONSE REGULATOR PROTEIN 1"/>
    <property type="match status" value="1"/>
</dbReference>
<evidence type="ECO:0000256" key="4">
    <source>
        <dbReference type="ARBA" id="ARBA00023015"/>
    </source>
</evidence>
<dbReference type="InterPro" id="IPR011006">
    <property type="entry name" value="CheY-like_superfamily"/>
</dbReference>
<dbReference type="PROSITE" id="PS50110">
    <property type="entry name" value="RESPONSE_REGULATORY"/>
    <property type="match status" value="1"/>
</dbReference>
<proteinExistence type="predicted"/>
<dbReference type="SUPFAM" id="SSF48452">
    <property type="entry name" value="TPR-like"/>
    <property type="match status" value="1"/>
</dbReference>
<evidence type="ECO:0000256" key="6">
    <source>
        <dbReference type="PROSITE-ProRule" id="PRU00169"/>
    </source>
</evidence>
<protein>
    <submittedName>
        <fullName evidence="9">Response regulator</fullName>
    </submittedName>
</protein>
<dbReference type="RefSeq" id="WP_118234254.1">
    <property type="nucleotide sequence ID" value="NZ_QRHL01000006.1"/>
</dbReference>
<evidence type="ECO:0000256" key="2">
    <source>
        <dbReference type="ARBA" id="ARBA00022737"/>
    </source>
</evidence>
<dbReference type="PANTHER" id="PTHR44591:SF3">
    <property type="entry name" value="RESPONSE REGULATORY DOMAIN-CONTAINING PROTEIN"/>
    <property type="match status" value="1"/>
</dbReference>
<feature type="domain" description="Response regulatory" evidence="8">
    <location>
        <begin position="5"/>
        <end position="121"/>
    </location>
</feature>
<sequence length="224" mass="25491">MEKKKILIIDDERNIRMTLTYCLESEGYQVDTAINGEEGLDILLNQKKIYDLILLDIKMPGKTGMEVLKELRENENKSNVIMMTAYGTIKEAVTAIKLNAIDFISKPFTPDQIKALVAKVFSRENLQEDKLNTFEEYIEFAKLNIIEKKFDKAIEALRIAISKEPGLPDTHNLLGVIEEYKGNVDDAQKYYRAALALDPSYEPANSNLDRITELESIINDIKLG</sequence>
<keyword evidence="4" id="KW-0805">Transcription regulation</keyword>
<dbReference type="PROSITE" id="PS50005">
    <property type="entry name" value="TPR"/>
    <property type="match status" value="1"/>
</dbReference>
<keyword evidence="2" id="KW-0677">Repeat</keyword>
<evidence type="ECO:0000256" key="3">
    <source>
        <dbReference type="ARBA" id="ARBA00022803"/>
    </source>
</evidence>
<dbReference type="Gene3D" id="1.25.40.10">
    <property type="entry name" value="Tetratricopeptide repeat domain"/>
    <property type="match status" value="1"/>
</dbReference>
<keyword evidence="5" id="KW-0804">Transcription</keyword>
<dbReference type="InterPro" id="IPR001789">
    <property type="entry name" value="Sig_transdc_resp-reg_receiver"/>
</dbReference>
<evidence type="ECO:0000313" key="10">
    <source>
        <dbReference type="Proteomes" id="UP000284676"/>
    </source>
</evidence>
<dbReference type="Pfam" id="PF07719">
    <property type="entry name" value="TPR_2"/>
    <property type="match status" value="1"/>
</dbReference>
<dbReference type="InterPro" id="IPR050595">
    <property type="entry name" value="Bact_response_regulator"/>
</dbReference>
<dbReference type="SMART" id="SM00448">
    <property type="entry name" value="REC"/>
    <property type="match status" value="1"/>
</dbReference>
<organism evidence="9 10">
    <name type="scientific">Fusobacterium mortiferum</name>
    <dbReference type="NCBI Taxonomy" id="850"/>
    <lineage>
        <taxon>Bacteria</taxon>
        <taxon>Fusobacteriati</taxon>
        <taxon>Fusobacteriota</taxon>
        <taxon>Fusobacteriia</taxon>
        <taxon>Fusobacteriales</taxon>
        <taxon>Fusobacteriaceae</taxon>
        <taxon>Fusobacterium</taxon>
    </lineage>
</organism>
<evidence type="ECO:0000256" key="1">
    <source>
        <dbReference type="ARBA" id="ARBA00022553"/>
    </source>
</evidence>
<dbReference type="Pfam" id="PF00072">
    <property type="entry name" value="Response_reg"/>
    <property type="match status" value="1"/>
</dbReference>
<accession>A0A414PWM5</accession>
<name>A0A414PWM5_FUSMR</name>
<dbReference type="InterPro" id="IPR013105">
    <property type="entry name" value="TPR_2"/>
</dbReference>
<evidence type="ECO:0000313" key="9">
    <source>
        <dbReference type="EMBL" id="RHF72999.1"/>
    </source>
</evidence>
<comment type="caution">
    <text evidence="9">The sequence shown here is derived from an EMBL/GenBank/DDBJ whole genome shotgun (WGS) entry which is preliminary data.</text>
</comment>